<evidence type="ECO:0000313" key="3">
    <source>
        <dbReference type="Proteomes" id="UP000256977"/>
    </source>
</evidence>
<sequence length="226" mass="25135">MNRVAGIVKTHLTDKFSWLILPWIILGSSFTINLIIGSLIGDEIKTGGLASIFVYMLVIGIVSVGQTFPFLISFGARRKDYFFGTTATAALVSVGSAILLLLIGFVERATDHWGIGLHFFDISYFADGSPLAQLWIFFSVMMNLFFCGFTVAAIYRKVGRNGLFGVFIVLTLALTCAFYLITYFDNWKPILDWFMGTSVLELVNWLLVSTLIYIALSYGLLRKAST</sequence>
<evidence type="ECO:0000256" key="1">
    <source>
        <dbReference type="SAM" id="Phobius"/>
    </source>
</evidence>
<protein>
    <recommendedName>
        <fullName evidence="4">ABC-2 family transporter</fullName>
    </recommendedName>
</protein>
<dbReference type="Proteomes" id="UP000256977">
    <property type="component" value="Unassembled WGS sequence"/>
</dbReference>
<proteinExistence type="predicted"/>
<keyword evidence="1" id="KW-0812">Transmembrane</keyword>
<keyword evidence="1" id="KW-1133">Transmembrane helix</keyword>
<organism evidence="2 3">
    <name type="scientific">Cohnella phaseoli</name>
    <dbReference type="NCBI Taxonomy" id="456490"/>
    <lineage>
        <taxon>Bacteria</taxon>
        <taxon>Bacillati</taxon>
        <taxon>Bacillota</taxon>
        <taxon>Bacilli</taxon>
        <taxon>Bacillales</taxon>
        <taxon>Paenibacillaceae</taxon>
        <taxon>Cohnella</taxon>
    </lineage>
</organism>
<dbReference type="OrthoDB" id="2663350at2"/>
<feature type="transmembrane region" description="Helical" evidence="1">
    <location>
        <begin position="162"/>
        <end position="182"/>
    </location>
</feature>
<feature type="transmembrane region" description="Helical" evidence="1">
    <location>
        <begin position="202"/>
        <end position="221"/>
    </location>
</feature>
<feature type="transmembrane region" description="Helical" evidence="1">
    <location>
        <begin position="20"/>
        <end position="40"/>
    </location>
</feature>
<reference evidence="2 3" key="1">
    <citation type="submission" date="2018-07" db="EMBL/GenBank/DDBJ databases">
        <title>Genomic Encyclopedia of Type Strains, Phase III (KMG-III): the genomes of soil and plant-associated and newly described type strains.</title>
        <authorList>
            <person name="Whitman W."/>
        </authorList>
    </citation>
    <scope>NUCLEOTIDE SEQUENCE [LARGE SCALE GENOMIC DNA]</scope>
    <source>
        <strain evidence="2 3">CECT 7287</strain>
    </source>
</reference>
<keyword evidence="1" id="KW-0472">Membrane</keyword>
<evidence type="ECO:0000313" key="2">
    <source>
        <dbReference type="EMBL" id="RED66393.1"/>
    </source>
</evidence>
<keyword evidence="3" id="KW-1185">Reference proteome</keyword>
<comment type="caution">
    <text evidence="2">The sequence shown here is derived from an EMBL/GenBank/DDBJ whole genome shotgun (WGS) entry which is preliminary data.</text>
</comment>
<dbReference type="AlphaFoldDB" id="A0A3D9IX28"/>
<gene>
    <name evidence="2" type="ORF">DFP98_11813</name>
</gene>
<feature type="transmembrane region" description="Helical" evidence="1">
    <location>
        <begin position="81"/>
        <end position="106"/>
    </location>
</feature>
<evidence type="ECO:0008006" key="4">
    <source>
        <dbReference type="Google" id="ProtNLM"/>
    </source>
</evidence>
<feature type="transmembrane region" description="Helical" evidence="1">
    <location>
        <begin position="134"/>
        <end position="155"/>
    </location>
</feature>
<dbReference type="EMBL" id="QRDZ01000018">
    <property type="protein sequence ID" value="RED66393.1"/>
    <property type="molecule type" value="Genomic_DNA"/>
</dbReference>
<accession>A0A3D9IX28</accession>
<dbReference type="RefSeq" id="WP_116062633.1">
    <property type="nucleotide sequence ID" value="NZ_QRDZ01000018.1"/>
</dbReference>
<name>A0A3D9IX28_9BACL</name>
<feature type="transmembrane region" description="Helical" evidence="1">
    <location>
        <begin position="52"/>
        <end position="74"/>
    </location>
</feature>